<organism evidence="5 6">
    <name type="scientific">Ramlibacter monticola</name>
    <dbReference type="NCBI Taxonomy" id="1926872"/>
    <lineage>
        <taxon>Bacteria</taxon>
        <taxon>Pseudomonadati</taxon>
        <taxon>Pseudomonadota</taxon>
        <taxon>Betaproteobacteria</taxon>
        <taxon>Burkholderiales</taxon>
        <taxon>Comamonadaceae</taxon>
        <taxon>Ramlibacter</taxon>
    </lineage>
</organism>
<reference evidence="5 6" key="1">
    <citation type="journal article" date="2017" name="Int. J. Syst. Evol. Microbiol.">
        <title>Ramlibacter monticola sp. nov., isolated from forest soil.</title>
        <authorList>
            <person name="Chaudhary D.K."/>
            <person name="Kim J."/>
        </authorList>
    </citation>
    <scope>NUCLEOTIDE SEQUENCE [LARGE SCALE GENOMIC DNA]</scope>
    <source>
        <strain evidence="5 6">KACC 19175</strain>
    </source>
</reference>
<evidence type="ECO:0000256" key="2">
    <source>
        <dbReference type="ARBA" id="ARBA00009009"/>
    </source>
</evidence>
<evidence type="ECO:0000256" key="1">
    <source>
        <dbReference type="ARBA" id="ARBA00001526"/>
    </source>
</evidence>
<gene>
    <name evidence="5" type="ORF">JJ685_25900</name>
</gene>
<evidence type="ECO:0000256" key="3">
    <source>
        <dbReference type="ARBA" id="ARBA00012865"/>
    </source>
</evidence>
<accession>A0A936Z447</accession>
<keyword evidence="6" id="KW-1185">Reference proteome</keyword>
<dbReference type="Proteomes" id="UP000599109">
    <property type="component" value="Unassembled WGS sequence"/>
</dbReference>
<dbReference type="PANTHER" id="PTHR35333">
    <property type="entry name" value="BETA-LACTAMASE"/>
    <property type="match status" value="1"/>
</dbReference>
<dbReference type="InterPro" id="IPR012338">
    <property type="entry name" value="Beta-lactam/transpept-like"/>
</dbReference>
<dbReference type="Pfam" id="PF13354">
    <property type="entry name" value="Beta-lactamase2"/>
    <property type="match status" value="1"/>
</dbReference>
<evidence type="ECO:0000313" key="6">
    <source>
        <dbReference type="Proteomes" id="UP000599109"/>
    </source>
</evidence>
<dbReference type="PANTHER" id="PTHR35333:SF3">
    <property type="entry name" value="BETA-LACTAMASE-TYPE TRANSPEPTIDASE FOLD CONTAINING PROTEIN"/>
    <property type="match status" value="1"/>
</dbReference>
<name>A0A936Z447_9BURK</name>
<proteinExistence type="inferred from homology"/>
<dbReference type="AlphaFoldDB" id="A0A936Z447"/>
<dbReference type="RefSeq" id="WP_201677256.1">
    <property type="nucleotide sequence ID" value="NZ_JAEQNE010000008.1"/>
</dbReference>
<keyword evidence="5" id="KW-0378">Hydrolase</keyword>
<dbReference type="SUPFAM" id="SSF56601">
    <property type="entry name" value="beta-lactamase/transpeptidase-like"/>
    <property type="match status" value="1"/>
</dbReference>
<evidence type="ECO:0000259" key="4">
    <source>
        <dbReference type="Pfam" id="PF13354"/>
    </source>
</evidence>
<dbReference type="InterPro" id="IPR000871">
    <property type="entry name" value="Beta-lactam_class-A"/>
</dbReference>
<evidence type="ECO:0000313" key="5">
    <source>
        <dbReference type="EMBL" id="MBL0394599.1"/>
    </source>
</evidence>
<feature type="domain" description="Beta-lactamase class A catalytic" evidence="4">
    <location>
        <begin position="24"/>
        <end position="249"/>
    </location>
</feature>
<dbReference type="GO" id="GO:0046677">
    <property type="term" value="P:response to antibiotic"/>
    <property type="evidence" value="ECO:0007669"/>
    <property type="project" value="InterPro"/>
</dbReference>
<dbReference type="EMBL" id="JAEQNE010000008">
    <property type="protein sequence ID" value="MBL0394599.1"/>
    <property type="molecule type" value="Genomic_DNA"/>
</dbReference>
<sequence>MAEVTLRDTILRIGDEANAAAIAVAAYDFEHHTTWSLNPARWFHAASTIKVPVLLAVYEAIEQHRFAPFSRVHVRNRFLSTVDGRPFRVGPERDANAAVHAAIGRMLTVHELAEHMIVTSSNLATNLLLDLVGVEAARASLARLHLGGIDLRRGVEDEAAWEAGINNRVTAAGLCDAMRLIEEGKAVSPEASRAMLDILHQQQFRSGIPAGLPDDARVANKTGEISTIAHDAGIVYLDGRDAYVVIILTEWAAEVNGRRQETIARISRAVYEYMTRGTR</sequence>
<comment type="similarity">
    <text evidence="2">Belongs to the class-A beta-lactamase family.</text>
</comment>
<comment type="catalytic activity">
    <reaction evidence="1">
        <text>a beta-lactam + H2O = a substituted beta-amino acid</text>
        <dbReference type="Rhea" id="RHEA:20401"/>
        <dbReference type="ChEBI" id="CHEBI:15377"/>
        <dbReference type="ChEBI" id="CHEBI:35627"/>
        <dbReference type="ChEBI" id="CHEBI:140347"/>
        <dbReference type="EC" id="3.5.2.6"/>
    </reaction>
</comment>
<dbReference type="EC" id="3.5.2.6" evidence="3"/>
<dbReference type="Gene3D" id="3.40.710.10">
    <property type="entry name" value="DD-peptidase/beta-lactamase superfamily"/>
    <property type="match status" value="1"/>
</dbReference>
<dbReference type="GO" id="GO:0008800">
    <property type="term" value="F:beta-lactamase activity"/>
    <property type="evidence" value="ECO:0007669"/>
    <property type="project" value="UniProtKB-EC"/>
</dbReference>
<dbReference type="InterPro" id="IPR045155">
    <property type="entry name" value="Beta-lactam_cat"/>
</dbReference>
<comment type="caution">
    <text evidence="5">The sequence shown here is derived from an EMBL/GenBank/DDBJ whole genome shotgun (WGS) entry which is preliminary data.</text>
</comment>
<protein>
    <recommendedName>
        <fullName evidence="3">beta-lactamase</fullName>
        <ecNumber evidence="3">3.5.2.6</ecNumber>
    </recommendedName>
</protein>
<dbReference type="GO" id="GO:0030655">
    <property type="term" value="P:beta-lactam antibiotic catabolic process"/>
    <property type="evidence" value="ECO:0007669"/>
    <property type="project" value="InterPro"/>
</dbReference>